<reference evidence="2" key="1">
    <citation type="submission" date="2021-02" db="EMBL/GenBank/DDBJ databases">
        <authorList>
            <person name="Nowell W R."/>
        </authorList>
    </citation>
    <scope>NUCLEOTIDE SEQUENCE</scope>
</reference>
<dbReference type="EMBL" id="CAJOBA010075941">
    <property type="protein sequence ID" value="CAF4417730.1"/>
    <property type="molecule type" value="Genomic_DNA"/>
</dbReference>
<organism evidence="2 3">
    <name type="scientific">Didymodactylos carnosus</name>
    <dbReference type="NCBI Taxonomy" id="1234261"/>
    <lineage>
        <taxon>Eukaryota</taxon>
        <taxon>Metazoa</taxon>
        <taxon>Spiralia</taxon>
        <taxon>Gnathifera</taxon>
        <taxon>Rotifera</taxon>
        <taxon>Eurotatoria</taxon>
        <taxon>Bdelloidea</taxon>
        <taxon>Philodinida</taxon>
        <taxon>Philodinidae</taxon>
        <taxon>Didymodactylos</taxon>
    </lineage>
</organism>
<sequence length="123" mass="14545">LYNLTLNNALELFDEYGINHLYLNDMPKRLLKTFSYYSWWPEFVRICLKTYFVNDFTNIHFSYYKKNLFCSLIDLCEQTLLPMLSLSSTSNMSAVQDLLLFTQYRCLSTAYLNSLLELISIST</sequence>
<feature type="non-terminal residue" evidence="2">
    <location>
        <position position="123"/>
    </location>
</feature>
<accession>A0A8S2VTR4</accession>
<comment type="caution">
    <text evidence="2">The sequence shown here is derived from an EMBL/GenBank/DDBJ whole genome shotgun (WGS) entry which is preliminary data.</text>
</comment>
<gene>
    <name evidence="1" type="ORF">OVA965_LOCUS42400</name>
    <name evidence="2" type="ORF">TMI583_LOCUS44300</name>
</gene>
<evidence type="ECO:0000313" key="2">
    <source>
        <dbReference type="EMBL" id="CAF4417730.1"/>
    </source>
</evidence>
<evidence type="ECO:0000313" key="1">
    <source>
        <dbReference type="EMBL" id="CAF1606491.1"/>
    </source>
</evidence>
<name>A0A8S2VTR4_9BILA</name>
<protein>
    <submittedName>
        <fullName evidence="2">Uncharacterized protein</fullName>
    </submittedName>
</protein>
<dbReference type="Proteomes" id="UP000682733">
    <property type="component" value="Unassembled WGS sequence"/>
</dbReference>
<feature type="non-terminal residue" evidence="2">
    <location>
        <position position="1"/>
    </location>
</feature>
<dbReference type="EMBL" id="CAJNOK010051916">
    <property type="protein sequence ID" value="CAF1606491.1"/>
    <property type="molecule type" value="Genomic_DNA"/>
</dbReference>
<proteinExistence type="predicted"/>
<dbReference type="Proteomes" id="UP000677228">
    <property type="component" value="Unassembled WGS sequence"/>
</dbReference>
<evidence type="ECO:0000313" key="3">
    <source>
        <dbReference type="Proteomes" id="UP000682733"/>
    </source>
</evidence>
<dbReference type="AlphaFoldDB" id="A0A8S2VTR4"/>